<accession>A0ABY0IKZ6</accession>
<proteinExistence type="predicted"/>
<evidence type="ECO:0000313" key="2">
    <source>
        <dbReference type="EMBL" id="RZF23220.1"/>
    </source>
</evidence>
<dbReference type="Gene3D" id="3.40.630.30">
    <property type="match status" value="1"/>
</dbReference>
<evidence type="ECO:0000259" key="1">
    <source>
        <dbReference type="PROSITE" id="PS51186"/>
    </source>
</evidence>
<evidence type="ECO:0000313" key="3">
    <source>
        <dbReference type="Proteomes" id="UP000443582"/>
    </source>
</evidence>
<dbReference type="InterPro" id="IPR016181">
    <property type="entry name" value="Acyl_CoA_acyltransferase"/>
</dbReference>
<feature type="domain" description="N-acetyltransferase" evidence="1">
    <location>
        <begin position="1"/>
        <end position="155"/>
    </location>
</feature>
<reference evidence="3" key="1">
    <citation type="journal article" date="2019" name="Int. J. Syst. Evol. Microbiol.">
        <title>Halobacteriovorax valvorus sp. nov., a novel prokaryotic predator isolated from coastal seawater of China.</title>
        <authorList>
            <person name="Chen M.-X."/>
        </authorList>
    </citation>
    <scope>NUCLEOTIDE SEQUENCE [LARGE SCALE GENOMIC DNA]</scope>
    <source>
        <strain evidence="3">BL9</strain>
    </source>
</reference>
<dbReference type="RefSeq" id="WP_114706167.1">
    <property type="nucleotide sequence ID" value="NZ_QDKL01000001.1"/>
</dbReference>
<dbReference type="InterPro" id="IPR000182">
    <property type="entry name" value="GNAT_dom"/>
</dbReference>
<sequence>MIFTNLKKHSQYKSEVLNEIEDAFQYNEENSFAIDFHQLIKDSNLENCHLLLNDNRELIAHIGVRPVTLHYNDANINVLLLGGIFTKKEFQGQGQFKKLYEYICKLYKDKYSMIILWSDKNDFYQKLGFRQFGLTSVIGEKTVTEEEIIKRGYLKDNIANYSDSQLSQLNELYNQSYKNTISIKRTLNDWRDIKQISSMKLFRNKDNNEYLFFEKGQDLKGIIHEVSFSSNKKELKKFKPLQLLNPSTLDEDSFFIHLAWGKIINEDIFSKFIHKLSKGSIEIKRDELKIETRPYQIDQNEILTILFGPGKAQEIGHLLPSIYITGADSI</sequence>
<organism evidence="2 3">
    <name type="scientific">Halobacteriovorax vibrionivorans</name>
    <dbReference type="NCBI Taxonomy" id="2152716"/>
    <lineage>
        <taxon>Bacteria</taxon>
        <taxon>Pseudomonadati</taxon>
        <taxon>Bdellovibrionota</taxon>
        <taxon>Bacteriovoracia</taxon>
        <taxon>Bacteriovoracales</taxon>
        <taxon>Halobacteriovoraceae</taxon>
        <taxon>Halobacteriovorax</taxon>
    </lineage>
</organism>
<comment type="caution">
    <text evidence="2">The sequence shown here is derived from an EMBL/GenBank/DDBJ whole genome shotgun (WGS) entry which is preliminary data.</text>
</comment>
<keyword evidence="3" id="KW-1185">Reference proteome</keyword>
<dbReference type="EMBL" id="QDKL01000001">
    <property type="protein sequence ID" value="RZF23220.1"/>
    <property type="molecule type" value="Genomic_DNA"/>
</dbReference>
<dbReference type="SUPFAM" id="SSF55729">
    <property type="entry name" value="Acyl-CoA N-acyltransferases (Nat)"/>
    <property type="match status" value="1"/>
</dbReference>
<name>A0ABY0IKZ6_9BACT</name>
<dbReference type="PROSITE" id="PS51186">
    <property type="entry name" value="GNAT"/>
    <property type="match status" value="1"/>
</dbReference>
<gene>
    <name evidence="2" type="ORF">DAY19_05475</name>
</gene>
<dbReference type="Pfam" id="PF13527">
    <property type="entry name" value="Acetyltransf_9"/>
    <property type="match status" value="1"/>
</dbReference>
<dbReference type="Proteomes" id="UP000443582">
    <property type="component" value="Unassembled WGS sequence"/>
</dbReference>
<protein>
    <submittedName>
        <fullName evidence="2">GNAT family N-acetyltransferase</fullName>
    </submittedName>
</protein>